<evidence type="ECO:0000256" key="1">
    <source>
        <dbReference type="SAM" id="MobiDB-lite"/>
    </source>
</evidence>
<proteinExistence type="predicted"/>
<feature type="domain" description="DNA primase/polymerase bifunctional N-terminal" evidence="2">
    <location>
        <begin position="42"/>
        <end position="201"/>
    </location>
</feature>
<sequence length="327" mass="34542">MRFPAIPGVSVAVMDTHLPAEFAPRARALVAAFRAPSTAATATLLARAGVPAFPCVPGGKPPFTKRGFHDATTDLGKLERFWRRWPDANLAIPTGRVSGFDVVDVDMHDGTSGRSAFDASLKVGLTSGWAFTVRTPSGGLHAYFPNVAEQASWACAPAHVDFRADGGYIVVPPSRVVYDDGQSGIYRLAAVADHPAAPVDGAALREFLAPPRPKPRRDFVPAPGASRSDPERLAAWIAAHPEDGRKQRLFWAACRAVEAGHDLETTLVALGNAALSVGVPARIAESAIRSAFRHTSPRAEPPAAGRSSHPTSPGGGRRPEPPRAVIS</sequence>
<dbReference type="SUPFAM" id="SSF56747">
    <property type="entry name" value="Prim-pol domain"/>
    <property type="match status" value="1"/>
</dbReference>
<comment type="caution">
    <text evidence="3">The sequence shown here is derived from an EMBL/GenBank/DDBJ whole genome shotgun (WGS) entry which is preliminary data.</text>
</comment>
<accession>A0ABP4ZXX4</accession>
<dbReference type="InterPro" id="IPR015330">
    <property type="entry name" value="DNA_primase/pol_bifunc_N"/>
</dbReference>
<evidence type="ECO:0000313" key="4">
    <source>
        <dbReference type="Proteomes" id="UP001501094"/>
    </source>
</evidence>
<evidence type="ECO:0000313" key="3">
    <source>
        <dbReference type="EMBL" id="GAA1873959.1"/>
    </source>
</evidence>
<dbReference type="EMBL" id="BAAANL010000009">
    <property type="protein sequence ID" value="GAA1873959.1"/>
    <property type="molecule type" value="Genomic_DNA"/>
</dbReference>
<feature type="region of interest" description="Disordered" evidence="1">
    <location>
        <begin position="210"/>
        <end position="230"/>
    </location>
</feature>
<name>A0ABP4ZXX4_9MICO</name>
<dbReference type="Pfam" id="PF09250">
    <property type="entry name" value="Prim-Pol"/>
    <property type="match status" value="1"/>
</dbReference>
<feature type="region of interest" description="Disordered" evidence="1">
    <location>
        <begin position="292"/>
        <end position="327"/>
    </location>
</feature>
<reference evidence="4" key="1">
    <citation type="journal article" date="2019" name="Int. J. Syst. Evol. Microbiol.">
        <title>The Global Catalogue of Microorganisms (GCM) 10K type strain sequencing project: providing services to taxonomists for standard genome sequencing and annotation.</title>
        <authorList>
            <consortium name="The Broad Institute Genomics Platform"/>
            <consortium name="The Broad Institute Genome Sequencing Center for Infectious Disease"/>
            <person name="Wu L."/>
            <person name="Ma J."/>
        </authorList>
    </citation>
    <scope>NUCLEOTIDE SEQUENCE [LARGE SCALE GENOMIC DNA]</scope>
    <source>
        <strain evidence="4">JCM 14326</strain>
    </source>
</reference>
<dbReference type="Proteomes" id="UP001501094">
    <property type="component" value="Unassembled WGS sequence"/>
</dbReference>
<protein>
    <submittedName>
        <fullName evidence="3">Bifunctional DNA primase/polymerase</fullName>
    </submittedName>
</protein>
<gene>
    <name evidence="3" type="ORF">GCM10009751_36820</name>
</gene>
<evidence type="ECO:0000259" key="2">
    <source>
        <dbReference type="SMART" id="SM00943"/>
    </source>
</evidence>
<dbReference type="CDD" id="cd04859">
    <property type="entry name" value="Prim_Pol"/>
    <property type="match status" value="1"/>
</dbReference>
<organism evidence="3 4">
    <name type="scientific">Myceligenerans crystallogenes</name>
    <dbReference type="NCBI Taxonomy" id="316335"/>
    <lineage>
        <taxon>Bacteria</taxon>
        <taxon>Bacillati</taxon>
        <taxon>Actinomycetota</taxon>
        <taxon>Actinomycetes</taxon>
        <taxon>Micrococcales</taxon>
        <taxon>Promicromonosporaceae</taxon>
        <taxon>Myceligenerans</taxon>
    </lineage>
</organism>
<keyword evidence="4" id="KW-1185">Reference proteome</keyword>
<dbReference type="SMART" id="SM00943">
    <property type="entry name" value="Prim-Pol"/>
    <property type="match status" value="1"/>
</dbReference>